<sequence>MPSPARVCYMTPLNIVSNRNGSLHESSSTQKASSDELLRRCDFDWAEDVGDAATNDNSHMPITPDPLGYPLPKPDIHNEIYPTTRYLRYPNYRPSLPTVYEEVWDETLGWVHGTQDITSSSSERIFTDSDDDTTDLSAYEGSPINDELAQNMFTVNGEPDLHLAAQQSINNIFGDRQAWINADTGIHHFNWMGLRVYTRSSTSPSDSLAIILAKPKKPQGGAMWRVYSVLNRATQYIDPVLVFLDHQDESLFELRGSELVRASAGRVFKFYSPHGMWMEDSSDTNDDITTDFGNTRTYEATGLAVGNGFVESSAIRSLSQWTECRDEASEAAERSSRFPRRRTWERKPSPLRQCESIKDSEYPEASSSLAFKQAKRPPRKITTCVAGAPREEYFSFPTPIFGRYRAIKKAFQKVQRGWKSMLRSIKHTLS</sequence>
<keyword evidence="2" id="KW-1185">Reference proteome</keyword>
<accession>W6Q2Q3</accession>
<protein>
    <submittedName>
        <fullName evidence="1">Uncharacterized protein</fullName>
    </submittedName>
</protein>
<dbReference type="STRING" id="1365484.W6Q2Q3"/>
<evidence type="ECO:0000313" key="1">
    <source>
        <dbReference type="EMBL" id="CDM30828.1"/>
    </source>
</evidence>
<dbReference type="OrthoDB" id="5421702at2759"/>
<dbReference type="EMBL" id="HG792016">
    <property type="protein sequence ID" value="CDM30828.1"/>
    <property type="molecule type" value="Genomic_DNA"/>
</dbReference>
<organism evidence="1 2">
    <name type="scientific">Penicillium roqueforti (strain FM164)</name>
    <dbReference type="NCBI Taxonomy" id="1365484"/>
    <lineage>
        <taxon>Eukaryota</taxon>
        <taxon>Fungi</taxon>
        <taxon>Dikarya</taxon>
        <taxon>Ascomycota</taxon>
        <taxon>Pezizomycotina</taxon>
        <taxon>Eurotiomycetes</taxon>
        <taxon>Eurotiomycetidae</taxon>
        <taxon>Eurotiales</taxon>
        <taxon>Aspergillaceae</taxon>
        <taxon>Penicillium</taxon>
    </lineage>
</organism>
<proteinExistence type="predicted"/>
<dbReference type="OMA" id="IHHFNWM"/>
<dbReference type="Proteomes" id="UP000030686">
    <property type="component" value="Unassembled WGS sequence"/>
</dbReference>
<evidence type="ECO:0000313" key="2">
    <source>
        <dbReference type="Proteomes" id="UP000030686"/>
    </source>
</evidence>
<gene>
    <name evidence="1" type="ORF">PROQFM164_S02g000978</name>
</gene>
<dbReference type="AlphaFoldDB" id="W6Q2Q3"/>
<reference evidence="1" key="1">
    <citation type="journal article" date="2014" name="Nat. Commun.">
        <title>Multiple recent horizontal transfers of a large genomic region in cheese making fungi.</title>
        <authorList>
            <person name="Cheeseman K."/>
            <person name="Ropars J."/>
            <person name="Renault P."/>
            <person name="Dupont J."/>
            <person name="Gouzy J."/>
            <person name="Branca A."/>
            <person name="Abraham A.L."/>
            <person name="Ceppi M."/>
            <person name="Conseiller E."/>
            <person name="Debuchy R."/>
            <person name="Malagnac F."/>
            <person name="Goarin A."/>
            <person name="Silar P."/>
            <person name="Lacoste S."/>
            <person name="Sallet E."/>
            <person name="Bensimon A."/>
            <person name="Giraud T."/>
            <person name="Brygoo Y."/>
        </authorList>
    </citation>
    <scope>NUCLEOTIDE SEQUENCE [LARGE SCALE GENOMIC DNA]</scope>
    <source>
        <strain evidence="1">FM164</strain>
    </source>
</reference>
<name>W6Q2Q3_PENRF</name>